<dbReference type="GO" id="GO:0003906">
    <property type="term" value="F:DNA-(apurinic or apyrimidinic site) endonuclease activity"/>
    <property type="evidence" value="ECO:0007669"/>
    <property type="project" value="TreeGrafter"/>
</dbReference>
<keyword evidence="3" id="KW-0378">Hydrolase</keyword>
<comment type="similarity">
    <text evidence="1 8">Belongs to the DNA repair enzymes AP/ExoA family.</text>
</comment>
<dbReference type="OrthoDB" id="498125at2759"/>
<comment type="cofactor">
    <cofactor evidence="6 8">
        <name>Mg(2+)</name>
        <dbReference type="ChEBI" id="CHEBI:18420"/>
    </cofactor>
    <cofactor evidence="6 8">
        <name>Mn(2+)</name>
        <dbReference type="ChEBI" id="CHEBI:29035"/>
    </cofactor>
    <text evidence="6 8">Probably binds two magnesium or manganese ions per subunit.</text>
</comment>
<feature type="domain" description="Endonuclease/exonuclease/phosphatase" evidence="10">
    <location>
        <begin position="38"/>
        <end position="271"/>
    </location>
</feature>
<dbReference type="GO" id="GO:0046872">
    <property type="term" value="F:metal ion binding"/>
    <property type="evidence" value="ECO:0007669"/>
    <property type="project" value="UniProtKB-KW"/>
</dbReference>
<feature type="binding site" evidence="6">
    <location>
        <position position="55"/>
    </location>
    <ligand>
        <name>Mg(2+)</name>
        <dbReference type="ChEBI" id="CHEBI:18420"/>
        <label>1</label>
    </ligand>
</feature>
<keyword evidence="8" id="KW-0227">DNA damage</keyword>
<dbReference type="NCBIfam" id="TIGR00633">
    <property type="entry name" value="xth"/>
    <property type="match status" value="1"/>
</dbReference>
<keyword evidence="2 6" id="KW-0479">Metal-binding</keyword>
<dbReference type="GO" id="GO:0006284">
    <property type="term" value="P:base-excision repair"/>
    <property type="evidence" value="ECO:0007669"/>
    <property type="project" value="TreeGrafter"/>
</dbReference>
<evidence type="ECO:0000256" key="4">
    <source>
        <dbReference type="ARBA" id="ARBA00022842"/>
    </source>
</evidence>
<feature type="active site" description="Proton acceptor" evidence="5">
    <location>
        <position position="271"/>
    </location>
</feature>
<dbReference type="InParanoid" id="A0A316VF48"/>
<feature type="active site" evidence="5">
    <location>
        <position position="125"/>
    </location>
</feature>
<dbReference type="PROSITE" id="PS51435">
    <property type="entry name" value="AP_NUCLEASE_F1_4"/>
    <property type="match status" value="1"/>
</dbReference>
<dbReference type="AlphaFoldDB" id="A0A316VF48"/>
<dbReference type="STRING" id="1280837.A0A316VF48"/>
<evidence type="ECO:0000256" key="9">
    <source>
        <dbReference type="SAM" id="MobiDB-lite"/>
    </source>
</evidence>
<evidence type="ECO:0000256" key="5">
    <source>
        <dbReference type="PIRSR" id="PIRSR604808-1"/>
    </source>
</evidence>
<dbReference type="PANTHER" id="PTHR22748">
    <property type="entry name" value="AP ENDONUCLEASE"/>
    <property type="match status" value="1"/>
</dbReference>
<keyword evidence="12" id="KW-1185">Reference proteome</keyword>
<feature type="binding site" evidence="6">
    <location>
        <position position="166"/>
    </location>
    <ligand>
        <name>Mg(2+)</name>
        <dbReference type="ChEBI" id="CHEBI:18420"/>
        <label>1</label>
    </ligand>
</feature>
<keyword evidence="8" id="KW-0234">DNA repair</keyword>
<keyword evidence="4 6" id="KW-0460">Magnesium</keyword>
<feature type="region of interest" description="Disordered" evidence="9">
    <location>
        <begin position="1"/>
        <end position="20"/>
    </location>
</feature>
<feature type="binding site" evidence="6">
    <location>
        <position position="27"/>
    </location>
    <ligand>
        <name>Mg(2+)</name>
        <dbReference type="ChEBI" id="CHEBI:18420"/>
        <label>1</label>
    </ligand>
</feature>
<accession>A0A316VF48</accession>
<dbReference type="CDD" id="cd09087">
    <property type="entry name" value="Ape1-like_AP-endo"/>
    <property type="match status" value="1"/>
</dbReference>
<feature type="binding site" evidence="6">
    <location>
        <position position="270"/>
    </location>
    <ligand>
        <name>Mg(2+)</name>
        <dbReference type="ChEBI" id="CHEBI:18420"/>
        <label>1</label>
    </ligand>
</feature>
<dbReference type="Proteomes" id="UP000245771">
    <property type="component" value="Unassembled WGS sequence"/>
</dbReference>
<protein>
    <submittedName>
        <fullName evidence="11">DNase I-like protein</fullName>
    </submittedName>
</protein>
<feature type="non-terminal residue" evidence="11">
    <location>
        <position position="1"/>
    </location>
</feature>
<dbReference type="GO" id="GO:0008311">
    <property type="term" value="F:double-stranded DNA 3'-5' DNA exonuclease activity"/>
    <property type="evidence" value="ECO:0007669"/>
    <property type="project" value="TreeGrafter"/>
</dbReference>
<feature type="active site" description="Proton donor/acceptor" evidence="5">
    <location>
        <position position="164"/>
    </location>
</feature>
<evidence type="ECO:0000313" key="12">
    <source>
        <dbReference type="Proteomes" id="UP000245771"/>
    </source>
</evidence>
<evidence type="ECO:0000256" key="6">
    <source>
        <dbReference type="PIRSR" id="PIRSR604808-2"/>
    </source>
</evidence>
<evidence type="ECO:0000259" key="10">
    <source>
        <dbReference type="Pfam" id="PF03372"/>
    </source>
</evidence>
<keyword evidence="6" id="KW-0464">Manganese</keyword>
<dbReference type="InterPro" id="IPR005135">
    <property type="entry name" value="Endo/exonuclease/phosphatase"/>
</dbReference>
<dbReference type="SUPFAM" id="SSF56219">
    <property type="entry name" value="DNase I-like"/>
    <property type="match status" value="1"/>
</dbReference>
<dbReference type="GeneID" id="37017799"/>
<evidence type="ECO:0000256" key="1">
    <source>
        <dbReference type="ARBA" id="ARBA00007092"/>
    </source>
</evidence>
<feature type="binding site" evidence="6">
    <location>
        <position position="164"/>
    </location>
    <ligand>
        <name>Mg(2+)</name>
        <dbReference type="ChEBI" id="CHEBI:18420"/>
        <label>1</label>
    </ligand>
</feature>
<dbReference type="RefSeq" id="XP_025354407.1">
    <property type="nucleotide sequence ID" value="XM_025496018.1"/>
</dbReference>
<dbReference type="Pfam" id="PF03372">
    <property type="entry name" value="Exo_endo_phos"/>
    <property type="match status" value="1"/>
</dbReference>
<dbReference type="EMBL" id="KZ819604">
    <property type="protein sequence ID" value="PWN34105.1"/>
    <property type="molecule type" value="Genomic_DNA"/>
</dbReference>
<evidence type="ECO:0000313" key="11">
    <source>
        <dbReference type="EMBL" id="PWN34105.1"/>
    </source>
</evidence>
<evidence type="ECO:0000256" key="7">
    <source>
        <dbReference type="PIRSR" id="PIRSR604808-3"/>
    </source>
</evidence>
<feature type="site" description="Interaction with DNA substrate" evidence="7">
    <location>
        <position position="271"/>
    </location>
</feature>
<gene>
    <name evidence="11" type="ORF">FA14DRAFT_113663</name>
</gene>
<name>A0A316VF48_9BASI</name>
<feature type="binding site" evidence="6">
    <location>
        <position position="271"/>
    </location>
    <ligand>
        <name>Mg(2+)</name>
        <dbReference type="ChEBI" id="CHEBI:18420"/>
        <label>1</label>
    </ligand>
</feature>
<evidence type="ECO:0000256" key="3">
    <source>
        <dbReference type="ARBA" id="ARBA00022801"/>
    </source>
</evidence>
<dbReference type="Gene3D" id="3.60.10.10">
    <property type="entry name" value="Endonuclease/exonuclease/phosphatase"/>
    <property type="match status" value="1"/>
</dbReference>
<feature type="site" description="Important for catalytic activity" evidence="7">
    <location>
        <position position="244"/>
    </location>
</feature>
<evidence type="ECO:0000256" key="8">
    <source>
        <dbReference type="RuleBase" id="RU362131"/>
    </source>
</evidence>
<proteinExistence type="inferred from homology"/>
<feature type="site" description="Transition state stabilizer" evidence="7">
    <location>
        <position position="166"/>
    </location>
</feature>
<reference evidence="11 12" key="1">
    <citation type="journal article" date="2018" name="Mol. Biol. Evol.">
        <title>Broad Genomic Sampling Reveals a Smut Pathogenic Ancestry of the Fungal Clade Ustilaginomycotina.</title>
        <authorList>
            <person name="Kijpornyongpan T."/>
            <person name="Mondo S.J."/>
            <person name="Barry K."/>
            <person name="Sandor L."/>
            <person name="Lee J."/>
            <person name="Lipzen A."/>
            <person name="Pangilinan J."/>
            <person name="LaButti K."/>
            <person name="Hainaut M."/>
            <person name="Henrissat B."/>
            <person name="Grigoriev I.V."/>
            <person name="Spatafora J.W."/>
            <person name="Aime M.C."/>
        </authorList>
    </citation>
    <scope>NUCLEOTIDE SEQUENCE [LARGE SCALE GENOMIC DNA]</scope>
    <source>
        <strain evidence="11 12">MCA 3882</strain>
    </source>
</reference>
<dbReference type="PANTHER" id="PTHR22748:SF6">
    <property type="entry name" value="DNA-(APURINIC OR APYRIMIDINIC SITE) ENDONUCLEASE"/>
    <property type="match status" value="1"/>
</dbReference>
<organism evidence="11 12">
    <name type="scientific">Meira miltonrushii</name>
    <dbReference type="NCBI Taxonomy" id="1280837"/>
    <lineage>
        <taxon>Eukaryota</taxon>
        <taxon>Fungi</taxon>
        <taxon>Dikarya</taxon>
        <taxon>Basidiomycota</taxon>
        <taxon>Ustilaginomycotina</taxon>
        <taxon>Exobasidiomycetes</taxon>
        <taxon>Exobasidiales</taxon>
        <taxon>Brachybasidiaceae</taxon>
        <taxon>Meira</taxon>
    </lineage>
</organism>
<evidence type="ECO:0000256" key="2">
    <source>
        <dbReference type="ARBA" id="ARBA00022723"/>
    </source>
</evidence>
<dbReference type="InterPro" id="IPR004808">
    <property type="entry name" value="AP_endonuc_1"/>
</dbReference>
<dbReference type="GO" id="GO:0008081">
    <property type="term" value="F:phosphoric diester hydrolase activity"/>
    <property type="evidence" value="ECO:0007669"/>
    <property type="project" value="TreeGrafter"/>
</dbReference>
<sequence length="282" mass="31276">LPRNLTIPDPLELSPKPEGSSRIASWNIISLKSSMGKGLIRYIAAEDADVVFLSETKCNDVPMILKEKYPHQTWGIGKTKGYAGVALLSKSKPIKVTSGLPGGDQDTKARLITAEFENHFICGTYVVNAGEKLKSMPAKVHWNERFAAHLAECDKSKPTIWTGDLNVVLDARDLSKASEKWNKVAGYTATECNHHRQVLAGTAVEGAKPYVDIWRERNPDAIGHFTYFGFRGQCRQKGIGWRLDSFIIPERIKDSVLDVGIRHTVYGASDHLPIYMDIKGAL</sequence>
<dbReference type="InterPro" id="IPR036691">
    <property type="entry name" value="Endo/exonu/phosph_ase_sf"/>
</dbReference>
<dbReference type="GO" id="GO:0005634">
    <property type="term" value="C:nucleus"/>
    <property type="evidence" value="ECO:0007669"/>
    <property type="project" value="TreeGrafter"/>
</dbReference>
<feature type="non-terminal residue" evidence="11">
    <location>
        <position position="282"/>
    </location>
</feature>